<protein>
    <submittedName>
        <fullName evidence="1">Sigma-70 family RNA polymerase sigma factor</fullName>
    </submittedName>
</protein>
<organism evidence="1 2">
    <name type="scientific">Miniphocaeibacter halophilus</name>
    <dbReference type="NCBI Taxonomy" id="2931922"/>
    <lineage>
        <taxon>Bacteria</taxon>
        <taxon>Bacillati</taxon>
        <taxon>Bacillota</taxon>
        <taxon>Tissierellia</taxon>
        <taxon>Tissierellales</taxon>
        <taxon>Peptoniphilaceae</taxon>
        <taxon>Miniphocaeibacter</taxon>
    </lineage>
</organism>
<proteinExistence type="predicted"/>
<gene>
    <name evidence="1" type="ORF">JFY71_02860</name>
</gene>
<name>A0AC61MS32_9FIRM</name>
<sequence length="181" mass="21822">MNVNEKNFIKKLRKKDEKALIYVIDNYGWLLKKIINKYLFNLEAYKEDCLNEVFLSIWNNIESFDENRSTFKNWICVIAKYKSIDYLRKYLEKSKTENIDELNISEEPKKLEIEIKEEFEELISPLKEKDKAIFRKIFYDDISYEDTAKEFNMSKQAVYKRVSRGKGKIKEYVENGGYKNE</sequence>
<accession>A0AC61MS32</accession>
<evidence type="ECO:0000313" key="1">
    <source>
        <dbReference type="EMBL" id="QQK08495.1"/>
    </source>
</evidence>
<evidence type="ECO:0000313" key="2">
    <source>
        <dbReference type="Proteomes" id="UP000595814"/>
    </source>
</evidence>
<keyword evidence="2" id="KW-1185">Reference proteome</keyword>
<dbReference type="Proteomes" id="UP000595814">
    <property type="component" value="Chromosome"/>
</dbReference>
<dbReference type="EMBL" id="CP066744">
    <property type="protein sequence ID" value="QQK08495.1"/>
    <property type="molecule type" value="Genomic_DNA"/>
</dbReference>
<reference evidence="1 2" key="1">
    <citation type="journal article" date="2022" name="Int. J. Syst. Evol. Microbiol.">
        <title>Miniphocaeibacter halophilus sp. nov., an ammonium-tolerant acetate-producing bacterium isolated from a biogas system.</title>
        <authorList>
            <person name="Schnurer A."/>
            <person name="Singh A."/>
            <person name="Bi S."/>
            <person name="Qiao W."/>
            <person name="Westerholm M."/>
        </authorList>
    </citation>
    <scope>NUCLEOTIDE SEQUENCE [LARGE SCALE GENOMIC DNA]</scope>
    <source>
        <strain evidence="1 2">AMB_01</strain>
    </source>
</reference>